<dbReference type="SUPFAM" id="SSF88946">
    <property type="entry name" value="Sigma2 domain of RNA polymerase sigma factors"/>
    <property type="match status" value="1"/>
</dbReference>
<organism evidence="1 2">
    <name type="scientific">Tahibacter amnicola</name>
    <dbReference type="NCBI Taxonomy" id="2976241"/>
    <lineage>
        <taxon>Bacteria</taxon>
        <taxon>Pseudomonadati</taxon>
        <taxon>Pseudomonadota</taxon>
        <taxon>Gammaproteobacteria</taxon>
        <taxon>Lysobacterales</taxon>
        <taxon>Rhodanobacteraceae</taxon>
        <taxon>Tahibacter</taxon>
    </lineage>
</organism>
<proteinExistence type="predicted"/>
<dbReference type="Gene3D" id="1.10.1740.10">
    <property type="match status" value="1"/>
</dbReference>
<sequence length="226" mass="25389">MVSFPTTRWSRILASDSRCDDRAGTWEGLVRDYQPAILGFFRRSVLARDAEDLTQEFLLRSLRDGWWARATPEAGSFRRFLFALLHRFLAQQRNRGHRRFEEAAAEPLELPSMDSPEQRFDLAFALCLTRSALDSLQQAYAEEGRGEVFDALQPWLSETPPPGELVRIATLRGIAPNTLAVQLKRLRGRFQKAVRDSLAALCADPADVENELVALRMALATGGADA</sequence>
<protein>
    <recommendedName>
        <fullName evidence="3">RNA polymerase sigma-70 factor (ECF subfamily)</fullName>
    </recommendedName>
</protein>
<dbReference type="InterPro" id="IPR013325">
    <property type="entry name" value="RNA_pol_sigma_r2"/>
</dbReference>
<dbReference type="RefSeq" id="WP_261697062.1">
    <property type="nucleotide sequence ID" value="NZ_CP104694.1"/>
</dbReference>
<accession>A0ABY6BKH1</accession>
<reference evidence="1" key="1">
    <citation type="submission" date="2022-09" db="EMBL/GenBank/DDBJ databases">
        <title>Tahibacter sp. nov., isolated from a fresh water.</title>
        <authorList>
            <person name="Baek J.H."/>
            <person name="Lee J.K."/>
            <person name="Kim J.M."/>
            <person name="Jeon C.O."/>
        </authorList>
    </citation>
    <scope>NUCLEOTIDE SEQUENCE</scope>
    <source>
        <strain evidence="1">W38</strain>
    </source>
</reference>
<keyword evidence="2" id="KW-1185">Reference proteome</keyword>
<dbReference type="Proteomes" id="UP001064632">
    <property type="component" value="Chromosome"/>
</dbReference>
<dbReference type="EMBL" id="CP104694">
    <property type="protein sequence ID" value="UXI70111.1"/>
    <property type="molecule type" value="Genomic_DNA"/>
</dbReference>
<name>A0ABY6BKH1_9GAMM</name>
<evidence type="ECO:0008006" key="3">
    <source>
        <dbReference type="Google" id="ProtNLM"/>
    </source>
</evidence>
<evidence type="ECO:0000313" key="2">
    <source>
        <dbReference type="Proteomes" id="UP001064632"/>
    </source>
</evidence>
<gene>
    <name evidence="1" type="ORF">N4264_10920</name>
</gene>
<evidence type="ECO:0000313" key="1">
    <source>
        <dbReference type="EMBL" id="UXI70111.1"/>
    </source>
</evidence>